<dbReference type="AlphaFoldDB" id="A0A7W7KSK2"/>
<organism evidence="2 3">
    <name type="scientific">Pseudomonas nitroreducens</name>
    <dbReference type="NCBI Taxonomy" id="46680"/>
    <lineage>
        <taxon>Bacteria</taxon>
        <taxon>Pseudomonadati</taxon>
        <taxon>Pseudomonadota</taxon>
        <taxon>Gammaproteobacteria</taxon>
        <taxon>Pseudomonadales</taxon>
        <taxon>Pseudomonadaceae</taxon>
        <taxon>Pseudomonas</taxon>
    </lineage>
</organism>
<keyword evidence="2" id="KW-0413">Isomerase</keyword>
<evidence type="ECO:0000256" key="1">
    <source>
        <dbReference type="SAM" id="Phobius"/>
    </source>
</evidence>
<feature type="transmembrane region" description="Helical" evidence="1">
    <location>
        <begin position="16"/>
        <end position="35"/>
    </location>
</feature>
<accession>A0A7W7KSK2</accession>
<dbReference type="Gene3D" id="3.40.30.10">
    <property type="entry name" value="Glutaredoxin"/>
    <property type="match status" value="1"/>
</dbReference>
<dbReference type="SUPFAM" id="SSF52833">
    <property type="entry name" value="Thioredoxin-like"/>
    <property type="match status" value="1"/>
</dbReference>
<dbReference type="InterPro" id="IPR036249">
    <property type="entry name" value="Thioredoxin-like_sf"/>
</dbReference>
<keyword evidence="1" id="KW-0812">Transmembrane</keyword>
<evidence type="ECO:0000313" key="2">
    <source>
        <dbReference type="EMBL" id="MBB4868169.1"/>
    </source>
</evidence>
<reference evidence="2 3" key="1">
    <citation type="submission" date="2020-08" db="EMBL/GenBank/DDBJ databases">
        <title>Functional genomics of gut bacteria from endangered species of beetles.</title>
        <authorList>
            <person name="Carlos-Shanley C."/>
        </authorList>
    </citation>
    <scope>NUCLEOTIDE SEQUENCE [LARGE SCALE GENOMIC DNA]</scope>
    <source>
        <strain evidence="2 3">S00179</strain>
    </source>
</reference>
<evidence type="ECO:0000313" key="3">
    <source>
        <dbReference type="Proteomes" id="UP000566995"/>
    </source>
</evidence>
<gene>
    <name evidence="2" type="ORF">HNP46_007089</name>
</gene>
<sequence>MSATTPTTPESTNWKATIAISALASALTVGAYFYYDTTHAMQSRIDALQDQLTALSARGLSPDEINDLVSSMKATVARNSSDEKVPDNWVYGNANARYTLVEMTDTECPYCKAHFPLLKSLVESSAGQINVSA</sequence>
<protein>
    <submittedName>
        <fullName evidence="2">Protein-disulfide isomerase</fullName>
    </submittedName>
</protein>
<dbReference type="GO" id="GO:0016853">
    <property type="term" value="F:isomerase activity"/>
    <property type="evidence" value="ECO:0007669"/>
    <property type="project" value="UniProtKB-KW"/>
</dbReference>
<dbReference type="RefSeq" id="WP_260403346.1">
    <property type="nucleotide sequence ID" value="NZ_JACHLI010000061.1"/>
</dbReference>
<keyword evidence="1" id="KW-0472">Membrane</keyword>
<comment type="caution">
    <text evidence="2">The sequence shown here is derived from an EMBL/GenBank/DDBJ whole genome shotgun (WGS) entry which is preliminary data.</text>
</comment>
<dbReference type="EMBL" id="JACHLI010000061">
    <property type="protein sequence ID" value="MBB4868169.1"/>
    <property type="molecule type" value="Genomic_DNA"/>
</dbReference>
<name>A0A7W7KSK2_PSENT</name>
<keyword evidence="1" id="KW-1133">Transmembrane helix</keyword>
<dbReference type="Proteomes" id="UP000566995">
    <property type="component" value="Unassembled WGS sequence"/>
</dbReference>
<proteinExistence type="predicted"/>